<organism evidence="5 6">
    <name type="scientific">Liquorilactobacillus ghanensis DSM 18630</name>
    <dbReference type="NCBI Taxonomy" id="1423750"/>
    <lineage>
        <taxon>Bacteria</taxon>
        <taxon>Bacillati</taxon>
        <taxon>Bacillota</taxon>
        <taxon>Bacilli</taxon>
        <taxon>Lactobacillales</taxon>
        <taxon>Lactobacillaceae</taxon>
        <taxon>Liquorilactobacillus</taxon>
    </lineage>
</organism>
<dbReference type="SUPFAM" id="SSF53335">
    <property type="entry name" value="S-adenosyl-L-methionine-dependent methyltransferases"/>
    <property type="match status" value="1"/>
</dbReference>
<dbReference type="InterPro" id="IPR036986">
    <property type="entry name" value="S4_RNA-bd_sf"/>
</dbReference>
<dbReference type="NCBIfam" id="TIGR00478">
    <property type="entry name" value="tly"/>
    <property type="match status" value="1"/>
</dbReference>
<keyword evidence="6" id="KW-1185">Reference proteome</keyword>
<comment type="similarity">
    <text evidence="2">Belongs to the TlyA family.</text>
</comment>
<dbReference type="Gene3D" id="3.40.50.150">
    <property type="entry name" value="Vaccinia Virus protein VP39"/>
    <property type="match status" value="1"/>
</dbReference>
<dbReference type="PROSITE" id="PS50889">
    <property type="entry name" value="S4"/>
    <property type="match status" value="1"/>
</dbReference>
<dbReference type="SMART" id="SM00363">
    <property type="entry name" value="S4"/>
    <property type="match status" value="1"/>
</dbReference>
<dbReference type="PATRIC" id="fig|1423750.3.peg.195"/>
<dbReference type="InterPro" id="IPR002877">
    <property type="entry name" value="RNA_MeTrfase_FtsJ_dom"/>
</dbReference>
<dbReference type="EMBL" id="AZGB01000005">
    <property type="protein sequence ID" value="KRM07750.1"/>
    <property type="molecule type" value="Genomic_DNA"/>
</dbReference>
<dbReference type="InterPro" id="IPR002942">
    <property type="entry name" value="S4_RNA-bd"/>
</dbReference>
<dbReference type="InterPro" id="IPR029063">
    <property type="entry name" value="SAM-dependent_MTases_sf"/>
</dbReference>
<dbReference type="AlphaFoldDB" id="A0A0R1VY45"/>
<dbReference type="Proteomes" id="UP000051451">
    <property type="component" value="Unassembled WGS sequence"/>
</dbReference>
<accession>A0A0R1VY45</accession>
<dbReference type="InterPro" id="IPR004538">
    <property type="entry name" value="Hemolysin_A/TlyA"/>
</dbReference>
<dbReference type="InterPro" id="IPR047048">
    <property type="entry name" value="TlyA"/>
</dbReference>
<evidence type="ECO:0000313" key="5">
    <source>
        <dbReference type="EMBL" id="KRM07750.1"/>
    </source>
</evidence>
<dbReference type="GO" id="GO:0003723">
    <property type="term" value="F:RNA binding"/>
    <property type="evidence" value="ECO:0007669"/>
    <property type="project" value="UniProtKB-KW"/>
</dbReference>
<evidence type="ECO:0000256" key="2">
    <source>
        <dbReference type="ARBA" id="ARBA00029460"/>
    </source>
</evidence>
<dbReference type="GO" id="GO:0008168">
    <property type="term" value="F:methyltransferase activity"/>
    <property type="evidence" value="ECO:0007669"/>
    <property type="project" value="InterPro"/>
</dbReference>
<gene>
    <name evidence="5" type="ORF">FC89_GL000193</name>
</gene>
<dbReference type="GO" id="GO:0032259">
    <property type="term" value="P:methylation"/>
    <property type="evidence" value="ECO:0007669"/>
    <property type="project" value="InterPro"/>
</dbReference>
<name>A0A0R1VY45_9LACO</name>
<reference evidence="5 6" key="1">
    <citation type="journal article" date="2015" name="Genome Announc.">
        <title>Expanding the biotechnology potential of lactobacilli through comparative genomics of 213 strains and associated genera.</title>
        <authorList>
            <person name="Sun Z."/>
            <person name="Harris H.M."/>
            <person name="McCann A."/>
            <person name="Guo C."/>
            <person name="Argimon S."/>
            <person name="Zhang W."/>
            <person name="Yang X."/>
            <person name="Jeffery I.B."/>
            <person name="Cooney J.C."/>
            <person name="Kagawa T.F."/>
            <person name="Liu W."/>
            <person name="Song Y."/>
            <person name="Salvetti E."/>
            <person name="Wrobel A."/>
            <person name="Rasinkangas P."/>
            <person name="Parkhill J."/>
            <person name="Rea M.C."/>
            <person name="O'Sullivan O."/>
            <person name="Ritari J."/>
            <person name="Douillard F.P."/>
            <person name="Paul Ross R."/>
            <person name="Yang R."/>
            <person name="Briner A.E."/>
            <person name="Felis G.E."/>
            <person name="de Vos W.M."/>
            <person name="Barrangou R."/>
            <person name="Klaenhammer T.R."/>
            <person name="Caufield P.W."/>
            <person name="Cui Y."/>
            <person name="Zhang H."/>
            <person name="O'Toole P.W."/>
        </authorList>
    </citation>
    <scope>NUCLEOTIDE SEQUENCE [LARGE SCALE GENOMIC DNA]</scope>
    <source>
        <strain evidence="5 6">DSM 18630</strain>
    </source>
</reference>
<protein>
    <submittedName>
        <fullName evidence="5">Hemolysin A</fullName>
    </submittedName>
</protein>
<dbReference type="Pfam" id="PF01479">
    <property type="entry name" value="S4"/>
    <property type="match status" value="1"/>
</dbReference>
<sequence length="281" mass="30957">MFVCELYSGKIMTKQRVDVLLVEQGLFSSREQAKRAVMAGEILGANEERLDKPGMKIDAATKLHFKGSKLPYVSRGGLKLAKALNVFKIEVKGKTVLDIGSSTGGFTDVMLQNGAKRSYALDVGTNQLVWKLRQDPRVIVMENTNFRYSQPADFTAGIPEFASIDVSFISLKLILPTLHKILPLGGEVVALIKPQFEAGRQKVGKHGIIRDPQVHQEVLTEILQFATTAQYDVLGLDFSPITGGTGNIEFLVHLKKCDRAGRIAEKINISQVLAAAWQHLK</sequence>
<dbReference type="SUPFAM" id="SSF55174">
    <property type="entry name" value="Alpha-L RNA-binding motif"/>
    <property type="match status" value="1"/>
</dbReference>
<evidence type="ECO:0000256" key="1">
    <source>
        <dbReference type="ARBA" id="ARBA00022884"/>
    </source>
</evidence>
<dbReference type="Gene3D" id="3.10.290.10">
    <property type="entry name" value="RNA-binding S4 domain"/>
    <property type="match status" value="1"/>
</dbReference>
<dbReference type="PANTHER" id="PTHR32319:SF0">
    <property type="entry name" value="BACTERIAL HEMOLYSIN-LIKE PROTEIN"/>
    <property type="match status" value="1"/>
</dbReference>
<dbReference type="PIRSF" id="PIRSF005578">
    <property type="entry name" value="TlyA"/>
    <property type="match status" value="1"/>
</dbReference>
<keyword evidence="1 3" id="KW-0694">RNA-binding</keyword>
<evidence type="ECO:0000313" key="6">
    <source>
        <dbReference type="Proteomes" id="UP000051451"/>
    </source>
</evidence>
<comment type="caution">
    <text evidence="5">The sequence shown here is derived from an EMBL/GenBank/DDBJ whole genome shotgun (WGS) entry which is preliminary data.</text>
</comment>
<proteinExistence type="inferred from homology"/>
<dbReference type="Pfam" id="PF01728">
    <property type="entry name" value="FtsJ"/>
    <property type="match status" value="1"/>
</dbReference>
<evidence type="ECO:0000256" key="3">
    <source>
        <dbReference type="PROSITE-ProRule" id="PRU00182"/>
    </source>
</evidence>
<evidence type="ECO:0000259" key="4">
    <source>
        <dbReference type="SMART" id="SM00363"/>
    </source>
</evidence>
<feature type="domain" description="RNA-binding S4" evidence="4">
    <location>
        <begin position="15"/>
        <end position="79"/>
    </location>
</feature>
<dbReference type="STRING" id="1423750.FC89_GL000193"/>
<dbReference type="CDD" id="cd00165">
    <property type="entry name" value="S4"/>
    <property type="match status" value="1"/>
</dbReference>
<dbReference type="PANTHER" id="PTHR32319">
    <property type="entry name" value="BACTERIAL HEMOLYSIN-LIKE PROTEIN"/>
    <property type="match status" value="1"/>
</dbReference>